<keyword evidence="4" id="KW-1185">Reference proteome</keyword>
<dbReference type="Proteomes" id="UP001596147">
    <property type="component" value="Unassembled WGS sequence"/>
</dbReference>
<keyword evidence="1" id="KW-0479">Metal-binding</keyword>
<evidence type="ECO:0000256" key="1">
    <source>
        <dbReference type="ARBA" id="ARBA00022723"/>
    </source>
</evidence>
<dbReference type="EMBL" id="JBHSMC010000016">
    <property type="protein sequence ID" value="MFC5465754.1"/>
    <property type="molecule type" value="Genomic_DNA"/>
</dbReference>
<feature type="domain" description="VOC" evidence="2">
    <location>
        <begin position="10"/>
        <end position="149"/>
    </location>
</feature>
<comment type="caution">
    <text evidence="3">The sequence shown here is derived from an EMBL/GenBank/DDBJ whole genome shotgun (WGS) entry which is preliminary data.</text>
</comment>
<dbReference type="PROSITE" id="PS51819">
    <property type="entry name" value="VOC"/>
    <property type="match status" value="1"/>
</dbReference>
<dbReference type="PANTHER" id="PTHR43048">
    <property type="entry name" value="METHYLMALONYL-COA EPIMERASE"/>
    <property type="match status" value="1"/>
</dbReference>
<dbReference type="PANTHER" id="PTHR43048:SF3">
    <property type="entry name" value="METHYLMALONYL-COA EPIMERASE, MITOCHONDRIAL"/>
    <property type="match status" value="1"/>
</dbReference>
<evidence type="ECO:0000313" key="4">
    <source>
        <dbReference type="Proteomes" id="UP001596147"/>
    </source>
</evidence>
<dbReference type="InterPro" id="IPR029068">
    <property type="entry name" value="Glyas_Bleomycin-R_OHBP_Dase"/>
</dbReference>
<dbReference type="Gene3D" id="3.10.180.10">
    <property type="entry name" value="2,3-Dihydroxybiphenyl 1,2-Dioxygenase, domain 1"/>
    <property type="match status" value="1"/>
</dbReference>
<dbReference type="RefSeq" id="WP_382352692.1">
    <property type="nucleotide sequence ID" value="NZ_JBHSMC010000016.1"/>
</dbReference>
<dbReference type="InterPro" id="IPR051785">
    <property type="entry name" value="MMCE/EMCE_epimerase"/>
</dbReference>
<evidence type="ECO:0000259" key="2">
    <source>
        <dbReference type="PROSITE" id="PS51819"/>
    </source>
</evidence>
<proteinExistence type="predicted"/>
<dbReference type="SUPFAM" id="SSF54593">
    <property type="entry name" value="Glyoxalase/Bleomycin resistance protein/Dihydroxybiphenyl dioxygenase"/>
    <property type="match status" value="1"/>
</dbReference>
<name>A0ABW0LIM2_9BACI</name>
<organism evidence="3 4">
    <name type="scientific">Lederbergia graminis</name>
    <dbReference type="NCBI Taxonomy" id="735518"/>
    <lineage>
        <taxon>Bacteria</taxon>
        <taxon>Bacillati</taxon>
        <taxon>Bacillota</taxon>
        <taxon>Bacilli</taxon>
        <taxon>Bacillales</taxon>
        <taxon>Bacillaceae</taxon>
        <taxon>Lederbergia</taxon>
    </lineage>
</organism>
<protein>
    <submittedName>
        <fullName evidence="3">VOC family protein</fullName>
    </submittedName>
</protein>
<accession>A0ABW0LIM2</accession>
<dbReference type="Pfam" id="PF13669">
    <property type="entry name" value="Glyoxalase_4"/>
    <property type="match status" value="1"/>
</dbReference>
<evidence type="ECO:0000313" key="3">
    <source>
        <dbReference type="EMBL" id="MFC5465754.1"/>
    </source>
</evidence>
<dbReference type="InterPro" id="IPR037523">
    <property type="entry name" value="VOC_core"/>
</dbReference>
<gene>
    <name evidence="3" type="ORF">ACFPM4_13455</name>
</gene>
<reference evidence="4" key="1">
    <citation type="journal article" date="2019" name="Int. J. Syst. Evol. Microbiol.">
        <title>The Global Catalogue of Microorganisms (GCM) 10K type strain sequencing project: providing services to taxonomists for standard genome sequencing and annotation.</title>
        <authorList>
            <consortium name="The Broad Institute Genomics Platform"/>
            <consortium name="The Broad Institute Genome Sequencing Center for Infectious Disease"/>
            <person name="Wu L."/>
            <person name="Ma J."/>
        </authorList>
    </citation>
    <scope>NUCLEOTIDE SEQUENCE [LARGE SCALE GENOMIC DNA]</scope>
    <source>
        <strain evidence="4">CGMCC 1.12237</strain>
    </source>
</reference>
<sequence>MSKGVLGTNVVTQVGIIVKNIEHTSQTFADFFGVEKPPANLTDTLDKAQTKYNGSPTEARAKLAFFDMGQIQIELIEPDENPSTWREYLDTHGEGVHHIAFVVKDMKGTVAKLESRNMPLIQKGEYTGGRYAYMDTFGDLKVILELLENDNGGGEGN</sequence>